<protein>
    <submittedName>
        <fullName evidence="1">Uncharacterized protein</fullName>
    </submittedName>
</protein>
<gene>
    <name evidence="1" type="ORF">BpHYR1_046407</name>
</gene>
<name>A0A3M7RHC2_BRAPC</name>
<accession>A0A3M7RHC2</accession>
<evidence type="ECO:0000313" key="1">
    <source>
        <dbReference type="EMBL" id="RNA22972.1"/>
    </source>
</evidence>
<comment type="caution">
    <text evidence="1">The sequence shown here is derived from an EMBL/GenBank/DDBJ whole genome shotgun (WGS) entry which is preliminary data.</text>
</comment>
<dbReference type="AlphaFoldDB" id="A0A3M7RHC2"/>
<organism evidence="1 2">
    <name type="scientific">Brachionus plicatilis</name>
    <name type="common">Marine rotifer</name>
    <name type="synonym">Brachionus muelleri</name>
    <dbReference type="NCBI Taxonomy" id="10195"/>
    <lineage>
        <taxon>Eukaryota</taxon>
        <taxon>Metazoa</taxon>
        <taxon>Spiralia</taxon>
        <taxon>Gnathifera</taxon>
        <taxon>Rotifera</taxon>
        <taxon>Eurotatoria</taxon>
        <taxon>Monogononta</taxon>
        <taxon>Pseudotrocha</taxon>
        <taxon>Ploima</taxon>
        <taxon>Brachionidae</taxon>
        <taxon>Brachionus</taxon>
    </lineage>
</organism>
<sequence>MSSAVRLAASLAKMRLFWTLILAALLTTWNVPISLKAMPYEVMNLVPFVKKANFLTIETAIYIGGTEDVSFAALYNQKYNSIRIHFFNRPCHFSELNIVQHSKLHQLSKSANNLQNF</sequence>
<proteinExistence type="predicted"/>
<keyword evidence="2" id="KW-1185">Reference proteome</keyword>
<dbReference type="EMBL" id="REGN01003370">
    <property type="protein sequence ID" value="RNA22972.1"/>
    <property type="molecule type" value="Genomic_DNA"/>
</dbReference>
<evidence type="ECO:0000313" key="2">
    <source>
        <dbReference type="Proteomes" id="UP000276133"/>
    </source>
</evidence>
<dbReference type="Proteomes" id="UP000276133">
    <property type="component" value="Unassembled WGS sequence"/>
</dbReference>
<reference evidence="1 2" key="1">
    <citation type="journal article" date="2018" name="Sci. Rep.">
        <title>Genomic signatures of local adaptation to the degree of environmental predictability in rotifers.</title>
        <authorList>
            <person name="Franch-Gras L."/>
            <person name="Hahn C."/>
            <person name="Garcia-Roger E.M."/>
            <person name="Carmona M.J."/>
            <person name="Serra M."/>
            <person name="Gomez A."/>
        </authorList>
    </citation>
    <scope>NUCLEOTIDE SEQUENCE [LARGE SCALE GENOMIC DNA]</scope>
    <source>
        <strain evidence="1">HYR1</strain>
    </source>
</reference>